<gene>
    <name evidence="1" type="ORF">LTRI10_LOCUS47653</name>
</gene>
<evidence type="ECO:0000313" key="1">
    <source>
        <dbReference type="EMBL" id="CAL1408026.1"/>
    </source>
</evidence>
<sequence>MGLKHARVDPSTAHCPCTMVTMKKTNVAKDGITQYNPPCKGSLKTPLLSGQGQARSNPTWSCHTSAGWEQVCHEWWT</sequence>
<keyword evidence="2" id="KW-1185">Reference proteome</keyword>
<name>A0AAV2GBD3_9ROSI</name>
<evidence type="ECO:0000313" key="2">
    <source>
        <dbReference type="Proteomes" id="UP001497516"/>
    </source>
</evidence>
<dbReference type="EMBL" id="OZ034821">
    <property type="protein sequence ID" value="CAL1408026.1"/>
    <property type="molecule type" value="Genomic_DNA"/>
</dbReference>
<dbReference type="Proteomes" id="UP001497516">
    <property type="component" value="Chromosome 8"/>
</dbReference>
<protein>
    <submittedName>
        <fullName evidence="1">Uncharacterized protein</fullName>
    </submittedName>
</protein>
<accession>A0AAV2GBD3</accession>
<reference evidence="1 2" key="1">
    <citation type="submission" date="2024-04" db="EMBL/GenBank/DDBJ databases">
        <authorList>
            <person name="Fracassetti M."/>
        </authorList>
    </citation>
    <scope>NUCLEOTIDE SEQUENCE [LARGE SCALE GENOMIC DNA]</scope>
</reference>
<dbReference type="AlphaFoldDB" id="A0AAV2GBD3"/>
<organism evidence="1 2">
    <name type="scientific">Linum trigynum</name>
    <dbReference type="NCBI Taxonomy" id="586398"/>
    <lineage>
        <taxon>Eukaryota</taxon>
        <taxon>Viridiplantae</taxon>
        <taxon>Streptophyta</taxon>
        <taxon>Embryophyta</taxon>
        <taxon>Tracheophyta</taxon>
        <taxon>Spermatophyta</taxon>
        <taxon>Magnoliopsida</taxon>
        <taxon>eudicotyledons</taxon>
        <taxon>Gunneridae</taxon>
        <taxon>Pentapetalae</taxon>
        <taxon>rosids</taxon>
        <taxon>fabids</taxon>
        <taxon>Malpighiales</taxon>
        <taxon>Linaceae</taxon>
        <taxon>Linum</taxon>
    </lineage>
</organism>
<proteinExistence type="predicted"/>